<dbReference type="RefSeq" id="XP_026077874.1">
    <property type="nucleotide sequence ID" value="XM_026222089.1"/>
</dbReference>
<gene>
    <name evidence="3" type="primary">LOC113055697</name>
</gene>
<keyword evidence="1" id="KW-0472">Membrane</keyword>
<keyword evidence="1" id="KW-1133">Transmembrane helix</keyword>
<reference evidence="3" key="1">
    <citation type="submission" date="2025-08" db="UniProtKB">
        <authorList>
            <consortium name="RefSeq"/>
        </authorList>
    </citation>
    <scope>IDENTIFICATION</scope>
    <source>
        <strain evidence="3">Wakin</strain>
        <tissue evidence="3">Muscle</tissue>
    </source>
</reference>
<feature type="transmembrane region" description="Helical" evidence="1">
    <location>
        <begin position="88"/>
        <end position="108"/>
    </location>
</feature>
<name>A0A6P6L023_CARAU</name>
<sequence>MVPSSSPEGASDSPVPVPRMCPSVPAPRKCLPFHRFQPVVPPPLLSSGSPSACPESTIIAVRAPRDHPPVSPWLESPSPLPPARPVSLWLYLGLASTILCFGTPFLWIRLVPTSLWLHQAPPFPWLDLSPLSLWLPHGLLDPHLQ</sequence>
<evidence type="ECO:0000256" key="1">
    <source>
        <dbReference type="SAM" id="Phobius"/>
    </source>
</evidence>
<keyword evidence="2" id="KW-1185">Reference proteome</keyword>
<dbReference type="KEGG" id="caua:113055697"/>
<evidence type="ECO:0000313" key="2">
    <source>
        <dbReference type="Proteomes" id="UP000515129"/>
    </source>
</evidence>
<organism evidence="2 3">
    <name type="scientific">Carassius auratus</name>
    <name type="common">Goldfish</name>
    <dbReference type="NCBI Taxonomy" id="7957"/>
    <lineage>
        <taxon>Eukaryota</taxon>
        <taxon>Metazoa</taxon>
        <taxon>Chordata</taxon>
        <taxon>Craniata</taxon>
        <taxon>Vertebrata</taxon>
        <taxon>Euteleostomi</taxon>
        <taxon>Actinopterygii</taxon>
        <taxon>Neopterygii</taxon>
        <taxon>Teleostei</taxon>
        <taxon>Ostariophysi</taxon>
        <taxon>Cypriniformes</taxon>
        <taxon>Cyprinidae</taxon>
        <taxon>Cyprininae</taxon>
        <taxon>Carassius</taxon>
    </lineage>
</organism>
<keyword evidence="1" id="KW-0812">Transmembrane</keyword>
<protein>
    <submittedName>
        <fullName evidence="3">Vegetative cell wall protein gp1-like</fullName>
    </submittedName>
</protein>
<dbReference type="GeneID" id="113055697"/>
<proteinExistence type="predicted"/>
<evidence type="ECO:0000313" key="3">
    <source>
        <dbReference type="RefSeq" id="XP_026077874.1"/>
    </source>
</evidence>
<dbReference type="Proteomes" id="UP000515129">
    <property type="component" value="Chromosome 36"/>
</dbReference>
<dbReference type="AlphaFoldDB" id="A0A6P6L023"/>
<accession>A0A6P6L023</accession>